<organism evidence="2 3">
    <name type="scientific">Flemingia macrophylla</name>
    <dbReference type="NCBI Taxonomy" id="520843"/>
    <lineage>
        <taxon>Eukaryota</taxon>
        <taxon>Viridiplantae</taxon>
        <taxon>Streptophyta</taxon>
        <taxon>Embryophyta</taxon>
        <taxon>Tracheophyta</taxon>
        <taxon>Spermatophyta</taxon>
        <taxon>Magnoliopsida</taxon>
        <taxon>eudicotyledons</taxon>
        <taxon>Gunneridae</taxon>
        <taxon>Pentapetalae</taxon>
        <taxon>rosids</taxon>
        <taxon>fabids</taxon>
        <taxon>Fabales</taxon>
        <taxon>Fabaceae</taxon>
        <taxon>Papilionoideae</taxon>
        <taxon>50 kb inversion clade</taxon>
        <taxon>NPAAA clade</taxon>
        <taxon>indigoferoid/millettioid clade</taxon>
        <taxon>Phaseoleae</taxon>
        <taxon>Flemingia</taxon>
    </lineage>
</organism>
<feature type="chain" id="PRO_5044763901" evidence="1">
    <location>
        <begin position="24"/>
        <end position="84"/>
    </location>
</feature>
<feature type="signal peptide" evidence="1">
    <location>
        <begin position="1"/>
        <end position="23"/>
    </location>
</feature>
<proteinExistence type="predicted"/>
<dbReference type="AlphaFoldDB" id="A0ABD1N7C0"/>
<accession>A0ABD1N7C0</accession>
<dbReference type="EMBL" id="JBGMDY010000002">
    <property type="protein sequence ID" value="KAL2343949.1"/>
    <property type="molecule type" value="Genomic_DNA"/>
</dbReference>
<keyword evidence="1" id="KW-0732">Signal</keyword>
<protein>
    <submittedName>
        <fullName evidence="2">Uncharacterized protein</fullName>
    </submittedName>
</protein>
<reference evidence="2 3" key="1">
    <citation type="submission" date="2024-08" db="EMBL/GenBank/DDBJ databases">
        <title>Insights into the chromosomal genome structure of Flemingia macrophylla.</title>
        <authorList>
            <person name="Ding Y."/>
            <person name="Zhao Y."/>
            <person name="Bi W."/>
            <person name="Wu M."/>
            <person name="Zhao G."/>
            <person name="Gong Y."/>
            <person name="Li W."/>
            <person name="Zhang P."/>
        </authorList>
    </citation>
    <scope>NUCLEOTIDE SEQUENCE [LARGE SCALE GENOMIC DNA]</scope>
    <source>
        <strain evidence="2">DYQJB</strain>
        <tissue evidence="2">Leaf</tissue>
    </source>
</reference>
<evidence type="ECO:0000313" key="3">
    <source>
        <dbReference type="Proteomes" id="UP001603857"/>
    </source>
</evidence>
<sequence>MLATMWFSCWILSLALTLPRISTKPQREASSKCMWEEDHVATWMSIDKETVCNVDTEGKFCIGDLEGDETEDEVFGGEGETLEQ</sequence>
<gene>
    <name evidence="2" type="ORF">Fmac_005234</name>
</gene>
<comment type="caution">
    <text evidence="2">The sequence shown here is derived from an EMBL/GenBank/DDBJ whole genome shotgun (WGS) entry which is preliminary data.</text>
</comment>
<keyword evidence="3" id="KW-1185">Reference proteome</keyword>
<evidence type="ECO:0000313" key="2">
    <source>
        <dbReference type="EMBL" id="KAL2343949.1"/>
    </source>
</evidence>
<dbReference type="Proteomes" id="UP001603857">
    <property type="component" value="Unassembled WGS sequence"/>
</dbReference>
<name>A0ABD1N7C0_9FABA</name>
<evidence type="ECO:0000256" key="1">
    <source>
        <dbReference type="SAM" id="SignalP"/>
    </source>
</evidence>